<dbReference type="RefSeq" id="WP_406832647.1">
    <property type="nucleotide sequence ID" value="NZ_CP157483.1"/>
</dbReference>
<evidence type="ECO:0000256" key="1">
    <source>
        <dbReference type="ARBA" id="ARBA00000448"/>
    </source>
</evidence>
<feature type="region of interest" description="Disordered" evidence="7">
    <location>
        <begin position="617"/>
        <end position="640"/>
    </location>
</feature>
<accession>A0AAU7JZ92</accession>
<evidence type="ECO:0000256" key="2">
    <source>
        <dbReference type="ARBA" id="ARBA00005336"/>
    </source>
</evidence>
<evidence type="ECO:0000256" key="5">
    <source>
        <dbReference type="ARBA" id="ARBA00022801"/>
    </source>
</evidence>
<evidence type="ECO:0000256" key="7">
    <source>
        <dbReference type="SAM" id="MobiDB-lite"/>
    </source>
</evidence>
<dbReference type="PANTHER" id="PTHR30620">
    <property type="entry name" value="PERIPLASMIC BETA-GLUCOSIDASE-RELATED"/>
    <property type="match status" value="1"/>
</dbReference>
<dbReference type="GO" id="GO:0008422">
    <property type="term" value="F:beta-glucosidase activity"/>
    <property type="evidence" value="ECO:0007669"/>
    <property type="project" value="UniProtKB-EC"/>
</dbReference>
<feature type="domain" description="Glycoside hydrolase family 3 N-terminal" evidence="8">
    <location>
        <begin position="73"/>
        <end position="400"/>
    </location>
</feature>
<proteinExistence type="inferred from homology"/>
<evidence type="ECO:0000313" key="10">
    <source>
        <dbReference type="EMBL" id="XBO45159.1"/>
    </source>
</evidence>
<feature type="domain" description="Glycoside hydrolase family 3 C-terminal" evidence="9">
    <location>
        <begin position="474"/>
        <end position="610"/>
    </location>
</feature>
<dbReference type="PRINTS" id="PR00133">
    <property type="entry name" value="GLHYDRLASE3"/>
</dbReference>
<dbReference type="EMBL" id="CP157483">
    <property type="protein sequence ID" value="XBO45159.1"/>
    <property type="molecule type" value="Genomic_DNA"/>
</dbReference>
<evidence type="ECO:0000259" key="9">
    <source>
        <dbReference type="Pfam" id="PF01915"/>
    </source>
</evidence>
<evidence type="ECO:0000259" key="8">
    <source>
        <dbReference type="Pfam" id="PF00933"/>
    </source>
</evidence>
<dbReference type="Pfam" id="PF01915">
    <property type="entry name" value="Glyco_hydro_3_C"/>
    <property type="match status" value="1"/>
</dbReference>
<gene>
    <name evidence="10" type="ORF">ABEG17_07430</name>
</gene>
<name>A0AAU7JZ92_9MICO</name>
<dbReference type="GO" id="GO:0009251">
    <property type="term" value="P:glucan catabolic process"/>
    <property type="evidence" value="ECO:0007669"/>
    <property type="project" value="TreeGrafter"/>
</dbReference>
<dbReference type="Gene3D" id="3.40.50.1700">
    <property type="entry name" value="Glycoside hydrolase family 3 C-terminal domain"/>
    <property type="match status" value="1"/>
</dbReference>
<dbReference type="AlphaFoldDB" id="A0AAU7JZ92"/>
<dbReference type="PANTHER" id="PTHR30620:SF16">
    <property type="entry name" value="LYSOSOMAL BETA GLUCOSIDASE"/>
    <property type="match status" value="1"/>
</dbReference>
<evidence type="ECO:0000256" key="6">
    <source>
        <dbReference type="ARBA" id="ARBA00023295"/>
    </source>
</evidence>
<dbReference type="Pfam" id="PF00933">
    <property type="entry name" value="Glyco_hydro_3"/>
    <property type="match status" value="1"/>
</dbReference>
<sequence length="640" mass="69140">MQPARKTSPDGVEYRDLNGNGRMDPFEDPRLPVEQRVEDLLGRMSLEEKIGLMFQTVIEAGADGTVLEHPGAISKSPTSEVVLTKHLSHFNVHALEDATMAARWHNALQALAEQTPHGIPVTVSTDPRHAFIENAGVSFTAKAFSQWPEPLGLAALRDADAVREFGDIARQEYRAVGIRAALHPTLDLATEPRWARQAGTFGQDPDLVTELGVAYLKGFQGDSLGPDSIACTSKHFPGGGPQKDGEDAHFPYGREQVYPGGRFADHLKPFPPMIEAGTAGIMPYYGMPIGLEIDGEKIEEVGFGYNRQIVTGLLREKLGYDGVVVTDWELVNDNHVGDQVLPARAWGVEHLDPHGRMELILHAGADQFGGEECVEILVDLVKEGRVTQERIDESARRLLAVKFRLGLFDDPYVDEELAAQTVGRADFRAAGHVAQARSVTVLQNGTDSVAAPLPLAAGARIYAENLSTAAVEAVGVPVDSPAGADVAVVRLMAPFDARSDLFLESWFHQGSLDFPPGLVARLARIAAQCPLVVDIVLDRPAIVTPLLPFASAVVGSYGSSDAALLDALTGIIAPEGRLPFDLPRSMEDVRRHGEDVPGFEDPLFRFGHGLRLPDGTRLQDVVDGTRESDPAYDTDSGLPA</sequence>
<dbReference type="EC" id="3.2.1.21" evidence="3"/>
<protein>
    <recommendedName>
        <fullName evidence="3">beta-glucosidase</fullName>
        <ecNumber evidence="3">3.2.1.21</ecNumber>
    </recommendedName>
</protein>
<reference evidence="10" key="1">
    <citation type="submission" date="2024-05" db="EMBL/GenBank/DDBJ databases">
        <authorList>
            <person name="Kim S."/>
            <person name="Heo J."/>
            <person name="Choi H."/>
            <person name="Choi Y."/>
            <person name="Kwon S.-W."/>
            <person name="Kim Y."/>
        </authorList>
    </citation>
    <scope>NUCLEOTIDE SEQUENCE</scope>
    <source>
        <strain evidence="10">KACC 23699</strain>
    </source>
</reference>
<dbReference type="SUPFAM" id="SSF52279">
    <property type="entry name" value="Beta-D-glucan exohydrolase, C-terminal domain"/>
    <property type="match status" value="1"/>
</dbReference>
<dbReference type="Gene3D" id="3.20.20.300">
    <property type="entry name" value="Glycoside hydrolase, family 3, N-terminal domain"/>
    <property type="match status" value="1"/>
</dbReference>
<comment type="catalytic activity">
    <reaction evidence="1">
        <text>Hydrolysis of terminal, non-reducing beta-D-glucosyl residues with release of beta-D-glucose.</text>
        <dbReference type="EC" id="3.2.1.21"/>
    </reaction>
</comment>
<evidence type="ECO:0000256" key="4">
    <source>
        <dbReference type="ARBA" id="ARBA00022729"/>
    </source>
</evidence>
<evidence type="ECO:0000256" key="3">
    <source>
        <dbReference type="ARBA" id="ARBA00012744"/>
    </source>
</evidence>
<dbReference type="InterPro" id="IPR001764">
    <property type="entry name" value="Glyco_hydro_3_N"/>
</dbReference>
<keyword evidence="6" id="KW-0326">Glycosidase</keyword>
<dbReference type="InterPro" id="IPR002772">
    <property type="entry name" value="Glyco_hydro_3_C"/>
</dbReference>
<dbReference type="InterPro" id="IPR017853">
    <property type="entry name" value="GH"/>
</dbReference>
<organism evidence="10">
    <name type="scientific">Pedococcus sp. KACC 23699</name>
    <dbReference type="NCBI Taxonomy" id="3149228"/>
    <lineage>
        <taxon>Bacteria</taxon>
        <taxon>Bacillati</taxon>
        <taxon>Actinomycetota</taxon>
        <taxon>Actinomycetes</taxon>
        <taxon>Micrococcales</taxon>
        <taxon>Intrasporangiaceae</taxon>
        <taxon>Pedococcus</taxon>
    </lineage>
</organism>
<dbReference type="InterPro" id="IPR036962">
    <property type="entry name" value="Glyco_hydro_3_N_sf"/>
</dbReference>
<dbReference type="SUPFAM" id="SSF51445">
    <property type="entry name" value="(Trans)glycosidases"/>
    <property type="match status" value="1"/>
</dbReference>
<feature type="region of interest" description="Disordered" evidence="7">
    <location>
        <begin position="1"/>
        <end position="29"/>
    </location>
</feature>
<keyword evidence="5 10" id="KW-0378">Hydrolase</keyword>
<dbReference type="InterPro" id="IPR051915">
    <property type="entry name" value="Cellulose_Degrad_GH3"/>
</dbReference>
<comment type="similarity">
    <text evidence="2">Belongs to the glycosyl hydrolase 3 family.</text>
</comment>
<dbReference type="InterPro" id="IPR036881">
    <property type="entry name" value="Glyco_hydro_3_C_sf"/>
</dbReference>
<keyword evidence="4" id="KW-0732">Signal</keyword>